<name>A0AAE3G3M0_9GAMM</name>
<keyword evidence="2" id="KW-1185">Reference proteome</keyword>
<organism evidence="1 2">
    <name type="scientific">Natronocella acetinitrilica</name>
    <dbReference type="NCBI Taxonomy" id="414046"/>
    <lineage>
        <taxon>Bacteria</taxon>
        <taxon>Pseudomonadati</taxon>
        <taxon>Pseudomonadota</taxon>
        <taxon>Gammaproteobacteria</taxon>
        <taxon>Chromatiales</taxon>
        <taxon>Ectothiorhodospiraceae</taxon>
        <taxon>Natronocella</taxon>
    </lineage>
</organism>
<dbReference type="RefSeq" id="WP_253476672.1">
    <property type="nucleotide sequence ID" value="NZ_JALJXV010000003.1"/>
</dbReference>
<dbReference type="EMBL" id="JALJXV010000003">
    <property type="protein sequence ID" value="MCP1674573.1"/>
    <property type="molecule type" value="Genomic_DNA"/>
</dbReference>
<protein>
    <submittedName>
        <fullName evidence="1">Uncharacterized protein</fullName>
    </submittedName>
</protein>
<reference evidence="1" key="1">
    <citation type="submission" date="2022-03" db="EMBL/GenBank/DDBJ databases">
        <title>Genomic Encyclopedia of Type Strains, Phase III (KMG-III): the genomes of soil and plant-associated and newly described type strains.</title>
        <authorList>
            <person name="Whitman W."/>
        </authorList>
    </citation>
    <scope>NUCLEOTIDE SEQUENCE</scope>
    <source>
        <strain evidence="1">ANL 6-2</strain>
    </source>
</reference>
<accession>A0AAE3G3M0</accession>
<dbReference type="Proteomes" id="UP001205843">
    <property type="component" value="Unassembled WGS sequence"/>
</dbReference>
<proteinExistence type="predicted"/>
<comment type="caution">
    <text evidence="1">The sequence shown here is derived from an EMBL/GenBank/DDBJ whole genome shotgun (WGS) entry which is preliminary data.</text>
</comment>
<gene>
    <name evidence="1" type="ORF">J2T57_001675</name>
</gene>
<evidence type="ECO:0000313" key="1">
    <source>
        <dbReference type="EMBL" id="MCP1674573.1"/>
    </source>
</evidence>
<evidence type="ECO:0000313" key="2">
    <source>
        <dbReference type="Proteomes" id="UP001205843"/>
    </source>
</evidence>
<sequence>MLLYHYTSTLHLPLILKSRVISTTHNALHPTDQLGEPVVWLTASDVFEAQLWAAGILDKTAIRLSIEIPRAHVQPWQDFARAQGADPVWLAVLAEVGGGDSDWYVSTRPIDWSAVVAVDARENGGYQALRAAGLAAMLNEAD</sequence>
<dbReference type="AlphaFoldDB" id="A0AAE3G3M0"/>